<keyword evidence="6" id="KW-1185">Reference proteome</keyword>
<evidence type="ECO:0000256" key="1">
    <source>
        <dbReference type="ARBA" id="ARBA00023015"/>
    </source>
</evidence>
<evidence type="ECO:0000313" key="6">
    <source>
        <dbReference type="Proteomes" id="UP000294547"/>
    </source>
</evidence>
<dbReference type="SMART" id="SM00354">
    <property type="entry name" value="HTH_LACI"/>
    <property type="match status" value="1"/>
</dbReference>
<feature type="domain" description="HTH lacI-type" evidence="4">
    <location>
        <begin position="3"/>
        <end position="56"/>
    </location>
</feature>
<dbReference type="InterPro" id="IPR028082">
    <property type="entry name" value="Peripla_BP_I"/>
</dbReference>
<dbReference type="SUPFAM" id="SSF47413">
    <property type="entry name" value="lambda repressor-like DNA-binding domains"/>
    <property type="match status" value="1"/>
</dbReference>
<dbReference type="OrthoDB" id="9772505at2"/>
<dbReference type="GO" id="GO:0003700">
    <property type="term" value="F:DNA-binding transcription factor activity"/>
    <property type="evidence" value="ECO:0007669"/>
    <property type="project" value="TreeGrafter"/>
</dbReference>
<dbReference type="InterPro" id="IPR010982">
    <property type="entry name" value="Lambda_DNA-bd_dom_sf"/>
</dbReference>
<dbReference type="Pfam" id="PF00356">
    <property type="entry name" value="LacI"/>
    <property type="match status" value="1"/>
</dbReference>
<dbReference type="PROSITE" id="PS00356">
    <property type="entry name" value="HTH_LACI_1"/>
    <property type="match status" value="1"/>
</dbReference>
<name>A0A4R6R6M6_9HYPH</name>
<reference evidence="5 6" key="1">
    <citation type="submission" date="2019-03" db="EMBL/GenBank/DDBJ databases">
        <title>Genomic Encyclopedia of Type Strains, Phase IV (KMG-IV): sequencing the most valuable type-strain genomes for metagenomic binning, comparative biology and taxonomic classification.</title>
        <authorList>
            <person name="Goeker M."/>
        </authorList>
    </citation>
    <scope>NUCLEOTIDE SEQUENCE [LARGE SCALE GENOMIC DNA]</scope>
    <source>
        <strain evidence="5 6">DSM 102969</strain>
    </source>
</reference>
<dbReference type="AlphaFoldDB" id="A0A4R6R6M6"/>
<dbReference type="GO" id="GO:0000976">
    <property type="term" value="F:transcription cis-regulatory region binding"/>
    <property type="evidence" value="ECO:0007669"/>
    <property type="project" value="TreeGrafter"/>
</dbReference>
<organism evidence="5 6">
    <name type="scientific">Oharaeibacter diazotrophicus</name>
    <dbReference type="NCBI Taxonomy" id="1920512"/>
    <lineage>
        <taxon>Bacteria</taxon>
        <taxon>Pseudomonadati</taxon>
        <taxon>Pseudomonadota</taxon>
        <taxon>Alphaproteobacteria</taxon>
        <taxon>Hyphomicrobiales</taxon>
        <taxon>Pleomorphomonadaceae</taxon>
        <taxon>Oharaeibacter</taxon>
    </lineage>
</organism>
<dbReference type="CDD" id="cd01392">
    <property type="entry name" value="HTH_LacI"/>
    <property type="match status" value="1"/>
</dbReference>
<dbReference type="Gene3D" id="3.40.50.2300">
    <property type="match status" value="2"/>
</dbReference>
<evidence type="ECO:0000259" key="4">
    <source>
        <dbReference type="PROSITE" id="PS50932"/>
    </source>
</evidence>
<dbReference type="RefSeq" id="WP_126541979.1">
    <property type="nucleotide sequence ID" value="NZ_BSPM01000003.1"/>
</dbReference>
<evidence type="ECO:0000313" key="5">
    <source>
        <dbReference type="EMBL" id="TDP81206.1"/>
    </source>
</evidence>
<proteinExistence type="predicted"/>
<protein>
    <submittedName>
        <fullName evidence="5">LacI family transcriptional regulator</fullName>
    </submittedName>
</protein>
<dbReference type="PROSITE" id="PS50932">
    <property type="entry name" value="HTH_LACI_2"/>
    <property type="match status" value="1"/>
</dbReference>
<dbReference type="PANTHER" id="PTHR30146:SF145">
    <property type="entry name" value="RIBOSE OPERON REPRESSOR"/>
    <property type="match status" value="1"/>
</dbReference>
<dbReference type="Pfam" id="PF13377">
    <property type="entry name" value="Peripla_BP_3"/>
    <property type="match status" value="1"/>
</dbReference>
<keyword evidence="2" id="KW-0238">DNA-binding</keyword>
<dbReference type="PANTHER" id="PTHR30146">
    <property type="entry name" value="LACI-RELATED TRANSCRIPTIONAL REPRESSOR"/>
    <property type="match status" value="1"/>
</dbReference>
<dbReference type="InterPro" id="IPR000843">
    <property type="entry name" value="HTH_LacI"/>
</dbReference>
<dbReference type="Proteomes" id="UP000294547">
    <property type="component" value="Unassembled WGS sequence"/>
</dbReference>
<comment type="caution">
    <text evidence="5">The sequence shown here is derived from an EMBL/GenBank/DDBJ whole genome shotgun (WGS) entry which is preliminary data.</text>
</comment>
<sequence>MAVGIKDVARAAGVSPATVSRVLGNGPVSTSLRERVETAIRLTGYRPNLSARRLRSQHSRTIGLIVSDLGNPFFTALSRAVEDAAYRAEMRVVLCNTDENPAREAMYLRLMQEERVTGVIYAPTRRMAASLGQMDFDFPVVLVDRTGPVGRHDGVLLDNRDAAGRLADHLAARGFRRIAGLFGNTSSTAEDRHAGFVAALAGHGLTARASFVAPAVAAAEEAAAALLAGPDRPDAIVGSNGLILLGIVKALKAAGFAMPTDVAVAGFDNEVWTDLVGDGVTVIEQPVADIGRAAMSLLFERLQNPDGAARTVMLAGRLIERGSTRRA</sequence>
<dbReference type="SUPFAM" id="SSF53822">
    <property type="entry name" value="Periplasmic binding protein-like I"/>
    <property type="match status" value="1"/>
</dbReference>
<accession>A0A4R6R6M6</accession>
<dbReference type="Gene3D" id="1.10.260.40">
    <property type="entry name" value="lambda repressor-like DNA-binding domains"/>
    <property type="match status" value="1"/>
</dbReference>
<evidence type="ECO:0000256" key="2">
    <source>
        <dbReference type="ARBA" id="ARBA00023125"/>
    </source>
</evidence>
<gene>
    <name evidence="5" type="ORF">EDD54_4539</name>
</gene>
<keyword evidence="1" id="KW-0805">Transcription regulation</keyword>
<keyword evidence="3" id="KW-0804">Transcription</keyword>
<evidence type="ECO:0000256" key="3">
    <source>
        <dbReference type="ARBA" id="ARBA00023163"/>
    </source>
</evidence>
<dbReference type="InterPro" id="IPR046335">
    <property type="entry name" value="LacI/GalR-like_sensor"/>
</dbReference>
<dbReference type="EMBL" id="SNXY01000013">
    <property type="protein sequence ID" value="TDP81206.1"/>
    <property type="molecule type" value="Genomic_DNA"/>
</dbReference>